<evidence type="ECO:0000256" key="1">
    <source>
        <dbReference type="ARBA" id="ARBA00004167"/>
    </source>
</evidence>
<keyword evidence="8" id="KW-1185">Reference proteome</keyword>
<keyword evidence="3 6" id="KW-1133">Transmembrane helix</keyword>
<evidence type="ECO:0000313" key="8">
    <source>
        <dbReference type="Proteomes" id="UP001480595"/>
    </source>
</evidence>
<evidence type="ECO:0000256" key="5">
    <source>
        <dbReference type="SAM" id="MobiDB-lite"/>
    </source>
</evidence>
<evidence type="ECO:0000313" key="7">
    <source>
        <dbReference type="EMBL" id="KAK8086404.1"/>
    </source>
</evidence>
<feature type="region of interest" description="Disordered" evidence="5">
    <location>
        <begin position="191"/>
        <end position="267"/>
    </location>
</feature>
<dbReference type="RefSeq" id="XP_066720928.1">
    <property type="nucleotide sequence ID" value="XM_066852787.1"/>
</dbReference>
<protein>
    <submittedName>
        <fullName evidence="7">Uncharacterized protein</fullName>
    </submittedName>
</protein>
<sequence>MKAEALTLPVGTTYTTWSNWAYYFTQNGTARVGHVFTSGSGTVLAGYYNTSSCRGTNLVYTMTIFENTLSDSPSHTSYGCGRWPASTVYRAIPEAKSTTSSIPVATTTPATPASSTAVPTPTSAETSPSASGDPSPAPASSQAWIAGAVAGPIVGCILVGLLVWWIMRRRMKKAAATVPAPLPAAEQARHVSSTYGQYQPVSHWQASSPPPPPQQDRIPPGYGWGTQHKPTSPPPVSGASPESLQELSNVPGNHDHAGVVYELHNGK</sequence>
<organism evidence="7 8">
    <name type="scientific">Apiospora phragmitis</name>
    <dbReference type="NCBI Taxonomy" id="2905665"/>
    <lineage>
        <taxon>Eukaryota</taxon>
        <taxon>Fungi</taxon>
        <taxon>Dikarya</taxon>
        <taxon>Ascomycota</taxon>
        <taxon>Pezizomycotina</taxon>
        <taxon>Sordariomycetes</taxon>
        <taxon>Xylariomycetidae</taxon>
        <taxon>Amphisphaeriales</taxon>
        <taxon>Apiosporaceae</taxon>
        <taxon>Apiospora</taxon>
    </lineage>
</organism>
<proteinExistence type="predicted"/>
<evidence type="ECO:0000256" key="4">
    <source>
        <dbReference type="ARBA" id="ARBA00023136"/>
    </source>
</evidence>
<feature type="region of interest" description="Disordered" evidence="5">
    <location>
        <begin position="100"/>
        <end position="140"/>
    </location>
</feature>
<evidence type="ECO:0000256" key="3">
    <source>
        <dbReference type="ARBA" id="ARBA00022989"/>
    </source>
</evidence>
<dbReference type="GeneID" id="92085850"/>
<reference evidence="7 8" key="1">
    <citation type="submission" date="2023-01" db="EMBL/GenBank/DDBJ databases">
        <title>Analysis of 21 Apiospora genomes using comparative genomics revels a genus with tremendous synthesis potential of carbohydrate active enzymes and secondary metabolites.</title>
        <authorList>
            <person name="Sorensen T."/>
        </authorList>
    </citation>
    <scope>NUCLEOTIDE SEQUENCE [LARGE SCALE GENOMIC DNA]</scope>
    <source>
        <strain evidence="7 8">CBS 135458</strain>
    </source>
</reference>
<dbReference type="Proteomes" id="UP001480595">
    <property type="component" value="Unassembled WGS sequence"/>
</dbReference>
<feature type="compositionally biased region" description="Polar residues" evidence="5">
    <location>
        <begin position="240"/>
        <end position="251"/>
    </location>
</feature>
<feature type="transmembrane region" description="Helical" evidence="6">
    <location>
        <begin position="143"/>
        <end position="166"/>
    </location>
</feature>
<comment type="caution">
    <text evidence="7">The sequence shown here is derived from an EMBL/GenBank/DDBJ whole genome shotgun (WGS) entry which is preliminary data.</text>
</comment>
<keyword evidence="4 6" id="KW-0472">Membrane</keyword>
<dbReference type="PANTHER" id="PTHR15549">
    <property type="entry name" value="PAIRED IMMUNOGLOBULIN-LIKE TYPE 2 RECEPTOR"/>
    <property type="match status" value="1"/>
</dbReference>
<accession>A0ABR1WTD4</accession>
<dbReference type="InterPro" id="IPR051694">
    <property type="entry name" value="Immunoregulatory_rcpt-like"/>
</dbReference>
<name>A0ABR1WTD4_9PEZI</name>
<evidence type="ECO:0000256" key="6">
    <source>
        <dbReference type="SAM" id="Phobius"/>
    </source>
</evidence>
<evidence type="ECO:0000256" key="2">
    <source>
        <dbReference type="ARBA" id="ARBA00022692"/>
    </source>
</evidence>
<dbReference type="CDD" id="cd12087">
    <property type="entry name" value="TM_EGFR-like"/>
    <property type="match status" value="1"/>
</dbReference>
<feature type="compositionally biased region" description="Polar residues" evidence="5">
    <location>
        <begin position="191"/>
        <end position="207"/>
    </location>
</feature>
<gene>
    <name evidence="7" type="ORF">PG994_001378</name>
</gene>
<comment type="subcellular location">
    <subcellularLocation>
        <location evidence="1">Membrane</location>
        <topology evidence="1">Single-pass membrane protein</topology>
    </subcellularLocation>
</comment>
<keyword evidence="2 6" id="KW-0812">Transmembrane</keyword>
<dbReference type="EMBL" id="JAQQWL010000002">
    <property type="protein sequence ID" value="KAK8086404.1"/>
    <property type="molecule type" value="Genomic_DNA"/>
</dbReference>